<dbReference type="EMBL" id="REFW01000001">
    <property type="protein sequence ID" value="RMB62083.1"/>
    <property type="molecule type" value="Genomic_DNA"/>
</dbReference>
<accession>A0A3M0GKE9</accession>
<evidence type="ECO:0000313" key="6">
    <source>
        <dbReference type="Proteomes" id="UP000275256"/>
    </source>
</evidence>
<evidence type="ECO:0008006" key="7">
    <source>
        <dbReference type="Google" id="ProtNLM"/>
    </source>
</evidence>
<feature type="chain" id="PRO_5017938579" description="Lipoprotein antigen" evidence="4">
    <location>
        <begin position="19"/>
        <end position="175"/>
    </location>
</feature>
<organism evidence="5 6">
    <name type="scientific">Tessaracoccus antarcticus</name>
    <dbReference type="NCBI Taxonomy" id="2479848"/>
    <lineage>
        <taxon>Bacteria</taxon>
        <taxon>Bacillati</taxon>
        <taxon>Actinomycetota</taxon>
        <taxon>Actinomycetes</taxon>
        <taxon>Propionibacteriales</taxon>
        <taxon>Propionibacteriaceae</taxon>
        <taxon>Tessaracoccus</taxon>
    </lineage>
</organism>
<sequence>MNRLVTSTISAVAVVALAGLSACVDPGSNVPQPGQGTGAPNASQPVNEASVGTVETAAPEGGAAARIGDAEETISAVACTVLNGQWTVSGGDDEGAKVAVTASEDRATVASASVVLSDGTVATMTADAGGATIAWAGETFTVSGRGPVMNLNDDPGDGGEQQDEADFVITATCQA</sequence>
<gene>
    <name evidence="5" type="ORF">EAX62_05765</name>
</gene>
<evidence type="ECO:0000313" key="5">
    <source>
        <dbReference type="EMBL" id="RMB62083.1"/>
    </source>
</evidence>
<evidence type="ECO:0000256" key="3">
    <source>
        <dbReference type="SAM" id="MobiDB-lite"/>
    </source>
</evidence>
<keyword evidence="1" id="KW-1003">Cell membrane</keyword>
<feature type="signal peptide" evidence="4">
    <location>
        <begin position="1"/>
        <end position="18"/>
    </location>
</feature>
<evidence type="ECO:0000256" key="4">
    <source>
        <dbReference type="SAM" id="SignalP"/>
    </source>
</evidence>
<evidence type="ECO:0000256" key="1">
    <source>
        <dbReference type="ARBA" id="ARBA00022475"/>
    </source>
</evidence>
<keyword evidence="4" id="KW-0732">Signal</keyword>
<feature type="region of interest" description="Disordered" evidence="3">
    <location>
        <begin position="29"/>
        <end position="54"/>
    </location>
</feature>
<dbReference type="RefSeq" id="WP_121900633.1">
    <property type="nucleotide sequence ID" value="NZ_REFW01000001.1"/>
</dbReference>
<evidence type="ECO:0000256" key="2">
    <source>
        <dbReference type="ARBA" id="ARBA00023136"/>
    </source>
</evidence>
<keyword evidence="2" id="KW-0472">Membrane</keyword>
<dbReference type="OrthoDB" id="3728791at2"/>
<dbReference type="InterPro" id="IPR008691">
    <property type="entry name" value="LpqH"/>
</dbReference>
<reference evidence="5 6" key="1">
    <citation type="submission" date="2018-10" db="EMBL/GenBank/DDBJ databases">
        <title>Tessaracoccus antarcticuss sp. nov., isolated from sediment.</title>
        <authorList>
            <person name="Zhou L.Y."/>
            <person name="Du Z.J."/>
        </authorList>
    </citation>
    <scope>NUCLEOTIDE SEQUENCE [LARGE SCALE GENOMIC DNA]</scope>
    <source>
        <strain evidence="5 6">JDX10</strain>
    </source>
</reference>
<dbReference type="AlphaFoldDB" id="A0A3M0GKE9"/>
<dbReference type="Pfam" id="PF05481">
    <property type="entry name" value="Myco_19_kDa"/>
    <property type="match status" value="1"/>
</dbReference>
<dbReference type="Proteomes" id="UP000275256">
    <property type="component" value="Unassembled WGS sequence"/>
</dbReference>
<dbReference type="PROSITE" id="PS51257">
    <property type="entry name" value="PROKAR_LIPOPROTEIN"/>
    <property type="match status" value="1"/>
</dbReference>
<comment type="caution">
    <text evidence="5">The sequence shown here is derived from an EMBL/GenBank/DDBJ whole genome shotgun (WGS) entry which is preliminary data.</text>
</comment>
<dbReference type="GO" id="GO:0016020">
    <property type="term" value="C:membrane"/>
    <property type="evidence" value="ECO:0007669"/>
    <property type="project" value="InterPro"/>
</dbReference>
<name>A0A3M0GKE9_9ACTN</name>
<keyword evidence="6" id="KW-1185">Reference proteome</keyword>
<proteinExistence type="predicted"/>
<feature type="compositionally biased region" description="Polar residues" evidence="3">
    <location>
        <begin position="29"/>
        <end position="47"/>
    </location>
</feature>
<protein>
    <recommendedName>
        <fullName evidence="7">Lipoprotein antigen</fullName>
    </recommendedName>
</protein>